<evidence type="ECO:0000313" key="3">
    <source>
        <dbReference type="Proteomes" id="UP001396334"/>
    </source>
</evidence>
<feature type="region of interest" description="Disordered" evidence="1">
    <location>
        <begin position="135"/>
        <end position="169"/>
    </location>
</feature>
<dbReference type="EMBL" id="JBBPBN010000004">
    <property type="protein sequence ID" value="KAK9041519.1"/>
    <property type="molecule type" value="Genomic_DNA"/>
</dbReference>
<gene>
    <name evidence="2" type="ORF">V6N11_016616</name>
</gene>
<protein>
    <submittedName>
        <fullName evidence="2">Uncharacterized protein</fullName>
    </submittedName>
</protein>
<feature type="compositionally biased region" description="Low complexity" evidence="1">
    <location>
        <begin position="160"/>
        <end position="169"/>
    </location>
</feature>
<comment type="caution">
    <text evidence="2">The sequence shown here is derived from an EMBL/GenBank/DDBJ whole genome shotgun (WGS) entry which is preliminary data.</text>
</comment>
<dbReference type="Proteomes" id="UP001396334">
    <property type="component" value="Unassembled WGS sequence"/>
</dbReference>
<name>A0ABR2TVV1_9ROSI</name>
<evidence type="ECO:0000256" key="1">
    <source>
        <dbReference type="SAM" id="MobiDB-lite"/>
    </source>
</evidence>
<keyword evidence="3" id="KW-1185">Reference proteome</keyword>
<organism evidence="2 3">
    <name type="scientific">Hibiscus sabdariffa</name>
    <name type="common">roselle</name>
    <dbReference type="NCBI Taxonomy" id="183260"/>
    <lineage>
        <taxon>Eukaryota</taxon>
        <taxon>Viridiplantae</taxon>
        <taxon>Streptophyta</taxon>
        <taxon>Embryophyta</taxon>
        <taxon>Tracheophyta</taxon>
        <taxon>Spermatophyta</taxon>
        <taxon>Magnoliopsida</taxon>
        <taxon>eudicotyledons</taxon>
        <taxon>Gunneridae</taxon>
        <taxon>Pentapetalae</taxon>
        <taxon>rosids</taxon>
        <taxon>malvids</taxon>
        <taxon>Malvales</taxon>
        <taxon>Malvaceae</taxon>
        <taxon>Malvoideae</taxon>
        <taxon>Hibiscus</taxon>
    </lineage>
</organism>
<reference evidence="2 3" key="1">
    <citation type="journal article" date="2024" name="G3 (Bethesda)">
        <title>Genome assembly of Hibiscus sabdariffa L. provides insights into metabolisms of medicinal natural products.</title>
        <authorList>
            <person name="Kim T."/>
        </authorList>
    </citation>
    <scope>NUCLEOTIDE SEQUENCE [LARGE SCALE GENOMIC DNA]</scope>
    <source>
        <strain evidence="2">TK-2024</strain>
        <tissue evidence="2">Old leaves</tissue>
    </source>
</reference>
<feature type="compositionally biased region" description="Basic residues" evidence="1">
    <location>
        <begin position="140"/>
        <end position="152"/>
    </location>
</feature>
<evidence type="ECO:0000313" key="2">
    <source>
        <dbReference type="EMBL" id="KAK9041519.1"/>
    </source>
</evidence>
<sequence>MTNRLMDPCLVEVHKKSPREVVGQNVESYLFEEQGSHLKNVDLVTSKAMEDIQCMGLQDVVGEFSNSLELTKGKSSWEANVDKQNNIHLAFGELDELREIPDTLEESRGFFPELITKHRKEKKYSSLKEFQDKALSERERKKRDRALKRVKKSKQDVESSELSGRSLSDSDLTARWNAAIKEARKAIELGKSLGMQIEGDESEAVREIALLDWN</sequence>
<accession>A0ABR2TVV1</accession>
<proteinExistence type="predicted"/>